<dbReference type="PANTHER" id="PTHR23189">
    <property type="entry name" value="RNA RECOGNITION MOTIF-CONTAINING"/>
    <property type="match status" value="1"/>
</dbReference>
<evidence type="ECO:0000256" key="2">
    <source>
        <dbReference type="PROSITE-ProRule" id="PRU00176"/>
    </source>
</evidence>
<evidence type="ECO:0000259" key="4">
    <source>
        <dbReference type="PROSITE" id="PS50102"/>
    </source>
</evidence>
<dbReference type="Proteomes" id="UP000887013">
    <property type="component" value="Unassembled WGS sequence"/>
</dbReference>
<evidence type="ECO:0000256" key="1">
    <source>
        <dbReference type="ARBA" id="ARBA00022884"/>
    </source>
</evidence>
<dbReference type="InterPro" id="IPR056924">
    <property type="entry name" value="SH3_Tf2-1"/>
</dbReference>
<evidence type="ECO:0000313" key="5">
    <source>
        <dbReference type="EMBL" id="GFT91834.1"/>
    </source>
</evidence>
<keyword evidence="1 2" id="KW-0694">RNA-binding</keyword>
<dbReference type="Pfam" id="PF24626">
    <property type="entry name" value="SH3_Tf2-1"/>
    <property type="match status" value="1"/>
</dbReference>
<dbReference type="SMART" id="SM00360">
    <property type="entry name" value="RRM"/>
    <property type="match status" value="1"/>
</dbReference>
<keyword evidence="6" id="KW-1185">Reference proteome</keyword>
<dbReference type="InterPro" id="IPR000504">
    <property type="entry name" value="RRM_dom"/>
</dbReference>
<sequence>MKNNPSQTFKKKEEFRKPFPLKKRPPVGGSYDNHSPGPSRTVPRFPSSRTEGRKPIQCYGCGTPGVIKARCPTCKRANETETAVNCMTLSNLNSNSDPSSLIALRIFGEKIAVCVDTGASHTIAGEKLFKFLQEHDIIFGNKIISLMMADGIRQTITALSAVVNLYSEGKVIPTEFLVLPEAKGNKTLLGRDFLNAAGIVLDVQGGKATSPYRMNPIKKQDRQKENFDRRRRRKYYKTGDKVWVNIHPISLINSCKKFMPKREGPYLILTLRSPVTYEIADPANPDQVLGTYHISALKDYDEPGVERDTGPVAPLRKRGRLKKLPPGSEPRRQRNQRGILSVKMAPKSVFVGGLGEDTMKEDLEREFSRFGNLTKVWVARNPPGFAFIDFEDDEAADEAIKEMNGATINGSEIRVDVSRSNGRRGRGGFRGNRNDGFSRGGRGGYDSGFRRGGGGGGGGYRGGRGGGSRYGGGDYGSGGYRSRSPMGQR</sequence>
<dbReference type="SUPFAM" id="SSF54928">
    <property type="entry name" value="RNA-binding domain, RBD"/>
    <property type="match status" value="1"/>
</dbReference>
<dbReference type="Pfam" id="PF00076">
    <property type="entry name" value="RRM_1"/>
    <property type="match status" value="1"/>
</dbReference>
<dbReference type="CDD" id="cd00303">
    <property type="entry name" value="retropepsin_like"/>
    <property type="match status" value="1"/>
</dbReference>
<feature type="region of interest" description="Disordered" evidence="3">
    <location>
        <begin position="1"/>
        <end position="52"/>
    </location>
</feature>
<dbReference type="Gene3D" id="3.30.70.330">
    <property type="match status" value="1"/>
</dbReference>
<accession>A0A8X6UAQ1</accession>
<comment type="caution">
    <text evidence="5">The sequence shown here is derived from an EMBL/GenBank/DDBJ whole genome shotgun (WGS) entry which is preliminary data.</text>
</comment>
<proteinExistence type="predicted"/>
<dbReference type="InterPro" id="IPR021109">
    <property type="entry name" value="Peptidase_aspartic_dom_sf"/>
</dbReference>
<dbReference type="GO" id="GO:0003723">
    <property type="term" value="F:RNA binding"/>
    <property type="evidence" value="ECO:0007669"/>
    <property type="project" value="UniProtKB-UniRule"/>
</dbReference>
<dbReference type="CDD" id="cd12373">
    <property type="entry name" value="RRM_SRSF3_like"/>
    <property type="match status" value="1"/>
</dbReference>
<dbReference type="InterPro" id="IPR035979">
    <property type="entry name" value="RBD_domain_sf"/>
</dbReference>
<organism evidence="5 6">
    <name type="scientific">Nephila pilipes</name>
    <name type="common">Giant wood spider</name>
    <name type="synonym">Nephila maculata</name>
    <dbReference type="NCBI Taxonomy" id="299642"/>
    <lineage>
        <taxon>Eukaryota</taxon>
        <taxon>Metazoa</taxon>
        <taxon>Ecdysozoa</taxon>
        <taxon>Arthropoda</taxon>
        <taxon>Chelicerata</taxon>
        <taxon>Arachnida</taxon>
        <taxon>Araneae</taxon>
        <taxon>Araneomorphae</taxon>
        <taxon>Entelegynae</taxon>
        <taxon>Araneoidea</taxon>
        <taxon>Nephilidae</taxon>
        <taxon>Nephila</taxon>
    </lineage>
</organism>
<protein>
    <recommendedName>
        <fullName evidence="4">RRM domain-containing protein</fullName>
    </recommendedName>
</protein>
<dbReference type="Gene3D" id="2.40.70.10">
    <property type="entry name" value="Acid Proteases"/>
    <property type="match status" value="1"/>
</dbReference>
<dbReference type="AlphaFoldDB" id="A0A8X6UAQ1"/>
<dbReference type="OrthoDB" id="6436563at2759"/>
<evidence type="ECO:0000313" key="6">
    <source>
        <dbReference type="Proteomes" id="UP000887013"/>
    </source>
</evidence>
<dbReference type="EMBL" id="BMAW01120975">
    <property type="protein sequence ID" value="GFT91834.1"/>
    <property type="molecule type" value="Genomic_DNA"/>
</dbReference>
<feature type="domain" description="RRM" evidence="4">
    <location>
        <begin position="347"/>
        <end position="420"/>
    </location>
</feature>
<feature type="compositionally biased region" description="Gly residues" evidence="3">
    <location>
        <begin position="438"/>
        <end position="479"/>
    </location>
</feature>
<gene>
    <name evidence="5" type="primary">AVEN_222096_1</name>
    <name evidence="5" type="ORF">NPIL_337711</name>
</gene>
<feature type="compositionally biased region" description="Low complexity" evidence="3">
    <location>
        <begin position="480"/>
        <end position="489"/>
    </location>
</feature>
<evidence type="ECO:0000256" key="3">
    <source>
        <dbReference type="SAM" id="MobiDB-lite"/>
    </source>
</evidence>
<feature type="region of interest" description="Disordered" evidence="3">
    <location>
        <begin position="416"/>
        <end position="489"/>
    </location>
</feature>
<dbReference type="PROSITE" id="PS50102">
    <property type="entry name" value="RRM"/>
    <property type="match status" value="1"/>
</dbReference>
<name>A0A8X6UAQ1_NEPPI</name>
<dbReference type="SUPFAM" id="SSF50630">
    <property type="entry name" value="Acid proteases"/>
    <property type="match status" value="1"/>
</dbReference>
<reference evidence="5" key="1">
    <citation type="submission" date="2020-08" db="EMBL/GenBank/DDBJ databases">
        <title>Multicomponent nature underlies the extraordinary mechanical properties of spider dragline silk.</title>
        <authorList>
            <person name="Kono N."/>
            <person name="Nakamura H."/>
            <person name="Mori M."/>
            <person name="Yoshida Y."/>
            <person name="Ohtoshi R."/>
            <person name="Malay A.D."/>
            <person name="Moran D.A.P."/>
            <person name="Tomita M."/>
            <person name="Numata K."/>
            <person name="Arakawa K."/>
        </authorList>
    </citation>
    <scope>NUCLEOTIDE SEQUENCE</scope>
</reference>
<dbReference type="InterPro" id="IPR012677">
    <property type="entry name" value="Nucleotide-bd_a/b_plait_sf"/>
</dbReference>
<feature type="region of interest" description="Disordered" evidence="3">
    <location>
        <begin position="318"/>
        <end position="337"/>
    </location>
</feature>